<feature type="non-terminal residue" evidence="3">
    <location>
        <position position="100"/>
    </location>
</feature>
<evidence type="ECO:0000256" key="1">
    <source>
        <dbReference type="SAM" id="MobiDB-lite"/>
    </source>
</evidence>
<evidence type="ECO:0000313" key="3">
    <source>
        <dbReference type="EMBL" id="KAK7487020.1"/>
    </source>
</evidence>
<sequence>MADIFLEVDHVWLESRPREIRTDMKRNKMMRDADEKIKKSSSRLGPESSLLTHFFAKFITTFGFCPLSSVIRQKQFTASLRYISERVSWPCIDSGLWISS</sequence>
<name>A0ABD0KIL5_9CAEN</name>
<proteinExistence type="predicted"/>
<reference evidence="3 4" key="1">
    <citation type="journal article" date="2023" name="Sci. Data">
        <title>Genome assembly of the Korean intertidal mud-creeper Batillaria attramentaria.</title>
        <authorList>
            <person name="Patra A.K."/>
            <person name="Ho P.T."/>
            <person name="Jun S."/>
            <person name="Lee S.J."/>
            <person name="Kim Y."/>
            <person name="Won Y.J."/>
        </authorList>
    </citation>
    <scope>NUCLEOTIDE SEQUENCE [LARGE SCALE GENOMIC DNA]</scope>
    <source>
        <strain evidence="3">Wonlab-2016</strain>
    </source>
</reference>
<keyword evidence="2" id="KW-0812">Transmembrane</keyword>
<keyword evidence="2" id="KW-0472">Membrane</keyword>
<dbReference type="EMBL" id="JACVVK020000170">
    <property type="protein sequence ID" value="KAK7487020.1"/>
    <property type="molecule type" value="Genomic_DNA"/>
</dbReference>
<protein>
    <submittedName>
        <fullName evidence="3">Uncharacterized protein</fullName>
    </submittedName>
</protein>
<feature type="compositionally biased region" description="Basic and acidic residues" evidence="1">
    <location>
        <begin position="23"/>
        <end position="38"/>
    </location>
</feature>
<feature type="transmembrane region" description="Helical" evidence="2">
    <location>
        <begin position="50"/>
        <end position="71"/>
    </location>
</feature>
<evidence type="ECO:0000313" key="4">
    <source>
        <dbReference type="Proteomes" id="UP001519460"/>
    </source>
</evidence>
<feature type="region of interest" description="Disordered" evidence="1">
    <location>
        <begin position="23"/>
        <end position="43"/>
    </location>
</feature>
<keyword evidence="2" id="KW-1133">Transmembrane helix</keyword>
<accession>A0ABD0KIL5</accession>
<dbReference type="AlphaFoldDB" id="A0ABD0KIL5"/>
<keyword evidence="4" id="KW-1185">Reference proteome</keyword>
<organism evidence="3 4">
    <name type="scientific">Batillaria attramentaria</name>
    <dbReference type="NCBI Taxonomy" id="370345"/>
    <lineage>
        <taxon>Eukaryota</taxon>
        <taxon>Metazoa</taxon>
        <taxon>Spiralia</taxon>
        <taxon>Lophotrochozoa</taxon>
        <taxon>Mollusca</taxon>
        <taxon>Gastropoda</taxon>
        <taxon>Caenogastropoda</taxon>
        <taxon>Sorbeoconcha</taxon>
        <taxon>Cerithioidea</taxon>
        <taxon>Batillariidae</taxon>
        <taxon>Batillaria</taxon>
    </lineage>
</organism>
<evidence type="ECO:0000256" key="2">
    <source>
        <dbReference type="SAM" id="Phobius"/>
    </source>
</evidence>
<gene>
    <name evidence="3" type="ORF">BaRGS_00021690</name>
</gene>
<dbReference type="Proteomes" id="UP001519460">
    <property type="component" value="Unassembled WGS sequence"/>
</dbReference>
<comment type="caution">
    <text evidence="3">The sequence shown here is derived from an EMBL/GenBank/DDBJ whole genome shotgun (WGS) entry which is preliminary data.</text>
</comment>